<sequence>MPPSPDQEEDLLLACRYGDIDDVRIFVETYGALALEGIRDEHQNTVLHMLCANGHDDLLEYLLPLINPTLISAQNSSKSTPLHWAALNCHLPIIKRLVQFPGGPQLDLIDIKNEAGRTPIGEAELAGWDEGASWLVSVMKLDSATTTAATAGDDNVGADDERIDAEVVDIEVEVEDAEGQISRMSMKTDGMGDSKLSELPSTVSAVPSSIA</sequence>
<accession>A0A9P6DY17</accession>
<evidence type="ECO:0000313" key="5">
    <source>
        <dbReference type="Proteomes" id="UP000886523"/>
    </source>
</evidence>
<proteinExistence type="predicted"/>
<dbReference type="InterPro" id="IPR002110">
    <property type="entry name" value="Ankyrin_rpt"/>
</dbReference>
<dbReference type="AlphaFoldDB" id="A0A9P6DY17"/>
<dbReference type="OrthoDB" id="10057496at2759"/>
<name>A0A9P6DY17_9AGAM</name>
<dbReference type="Pfam" id="PF13637">
    <property type="entry name" value="Ank_4"/>
    <property type="match status" value="1"/>
</dbReference>
<dbReference type="EMBL" id="MU128949">
    <property type="protein sequence ID" value="KAF9515484.1"/>
    <property type="molecule type" value="Genomic_DNA"/>
</dbReference>
<dbReference type="PANTHER" id="PTHR24171:SF8">
    <property type="entry name" value="BRCA1-ASSOCIATED RING DOMAIN PROTEIN 1"/>
    <property type="match status" value="1"/>
</dbReference>
<evidence type="ECO:0000256" key="3">
    <source>
        <dbReference type="SAM" id="MobiDB-lite"/>
    </source>
</evidence>
<evidence type="ECO:0000256" key="2">
    <source>
        <dbReference type="ARBA" id="ARBA00023043"/>
    </source>
</evidence>
<gene>
    <name evidence="4" type="ORF">BS47DRAFT_1371997</name>
</gene>
<dbReference type="PANTHER" id="PTHR24171">
    <property type="entry name" value="ANKYRIN REPEAT DOMAIN-CONTAINING PROTEIN 39-RELATED"/>
    <property type="match status" value="1"/>
</dbReference>
<evidence type="ECO:0000256" key="1">
    <source>
        <dbReference type="ARBA" id="ARBA00022737"/>
    </source>
</evidence>
<reference evidence="4" key="1">
    <citation type="journal article" date="2020" name="Nat. Commun.">
        <title>Large-scale genome sequencing of mycorrhizal fungi provides insights into the early evolution of symbiotic traits.</title>
        <authorList>
            <person name="Miyauchi S."/>
            <person name="Kiss E."/>
            <person name="Kuo A."/>
            <person name="Drula E."/>
            <person name="Kohler A."/>
            <person name="Sanchez-Garcia M."/>
            <person name="Morin E."/>
            <person name="Andreopoulos B."/>
            <person name="Barry K.W."/>
            <person name="Bonito G."/>
            <person name="Buee M."/>
            <person name="Carver A."/>
            <person name="Chen C."/>
            <person name="Cichocki N."/>
            <person name="Clum A."/>
            <person name="Culley D."/>
            <person name="Crous P.W."/>
            <person name="Fauchery L."/>
            <person name="Girlanda M."/>
            <person name="Hayes R.D."/>
            <person name="Keri Z."/>
            <person name="LaButti K."/>
            <person name="Lipzen A."/>
            <person name="Lombard V."/>
            <person name="Magnuson J."/>
            <person name="Maillard F."/>
            <person name="Murat C."/>
            <person name="Nolan M."/>
            <person name="Ohm R.A."/>
            <person name="Pangilinan J."/>
            <person name="Pereira M.F."/>
            <person name="Perotto S."/>
            <person name="Peter M."/>
            <person name="Pfister S."/>
            <person name="Riley R."/>
            <person name="Sitrit Y."/>
            <person name="Stielow J.B."/>
            <person name="Szollosi G."/>
            <person name="Zifcakova L."/>
            <person name="Stursova M."/>
            <person name="Spatafora J.W."/>
            <person name="Tedersoo L."/>
            <person name="Vaario L.M."/>
            <person name="Yamada A."/>
            <person name="Yan M."/>
            <person name="Wang P."/>
            <person name="Xu J."/>
            <person name="Bruns T."/>
            <person name="Baldrian P."/>
            <person name="Vilgalys R."/>
            <person name="Dunand C."/>
            <person name="Henrissat B."/>
            <person name="Grigoriev I.V."/>
            <person name="Hibbett D."/>
            <person name="Nagy L.G."/>
            <person name="Martin F.M."/>
        </authorList>
    </citation>
    <scope>NUCLEOTIDE SEQUENCE</scope>
    <source>
        <strain evidence="4">UP504</strain>
    </source>
</reference>
<keyword evidence="5" id="KW-1185">Reference proteome</keyword>
<feature type="compositionally biased region" description="Polar residues" evidence="3">
    <location>
        <begin position="199"/>
        <end position="211"/>
    </location>
</feature>
<dbReference type="Gene3D" id="1.25.40.20">
    <property type="entry name" value="Ankyrin repeat-containing domain"/>
    <property type="match status" value="1"/>
</dbReference>
<evidence type="ECO:0000313" key="4">
    <source>
        <dbReference type="EMBL" id="KAF9515484.1"/>
    </source>
</evidence>
<dbReference type="SMART" id="SM00248">
    <property type="entry name" value="ANK"/>
    <property type="match status" value="2"/>
</dbReference>
<feature type="region of interest" description="Disordered" evidence="3">
    <location>
        <begin position="184"/>
        <end position="211"/>
    </location>
</feature>
<evidence type="ECO:0008006" key="6">
    <source>
        <dbReference type="Google" id="ProtNLM"/>
    </source>
</evidence>
<dbReference type="InterPro" id="IPR036770">
    <property type="entry name" value="Ankyrin_rpt-contain_sf"/>
</dbReference>
<protein>
    <recommendedName>
        <fullName evidence="6">Ankyrin</fullName>
    </recommendedName>
</protein>
<dbReference type="SUPFAM" id="SSF48403">
    <property type="entry name" value="Ankyrin repeat"/>
    <property type="match status" value="1"/>
</dbReference>
<keyword evidence="2" id="KW-0040">ANK repeat</keyword>
<organism evidence="4 5">
    <name type="scientific">Hydnum rufescens UP504</name>
    <dbReference type="NCBI Taxonomy" id="1448309"/>
    <lineage>
        <taxon>Eukaryota</taxon>
        <taxon>Fungi</taxon>
        <taxon>Dikarya</taxon>
        <taxon>Basidiomycota</taxon>
        <taxon>Agaricomycotina</taxon>
        <taxon>Agaricomycetes</taxon>
        <taxon>Cantharellales</taxon>
        <taxon>Hydnaceae</taxon>
        <taxon>Hydnum</taxon>
    </lineage>
</organism>
<dbReference type="Proteomes" id="UP000886523">
    <property type="component" value="Unassembled WGS sequence"/>
</dbReference>
<dbReference type="GO" id="GO:0085020">
    <property type="term" value="P:protein K6-linked ubiquitination"/>
    <property type="evidence" value="ECO:0007669"/>
    <property type="project" value="TreeGrafter"/>
</dbReference>
<keyword evidence="1" id="KW-0677">Repeat</keyword>
<dbReference type="GO" id="GO:0004842">
    <property type="term" value="F:ubiquitin-protein transferase activity"/>
    <property type="evidence" value="ECO:0007669"/>
    <property type="project" value="TreeGrafter"/>
</dbReference>
<comment type="caution">
    <text evidence="4">The sequence shown here is derived from an EMBL/GenBank/DDBJ whole genome shotgun (WGS) entry which is preliminary data.</text>
</comment>